<dbReference type="InterPro" id="IPR045864">
    <property type="entry name" value="aa-tRNA-synth_II/BPL/LPL"/>
</dbReference>
<comment type="catalytic activity">
    <reaction evidence="11 12 13">
        <text>tRNA(Lys) + L-lysine + ATP = L-lysyl-tRNA(Lys) + AMP + diphosphate</text>
        <dbReference type="Rhea" id="RHEA:20792"/>
        <dbReference type="Rhea" id="RHEA-COMP:9696"/>
        <dbReference type="Rhea" id="RHEA-COMP:9697"/>
        <dbReference type="ChEBI" id="CHEBI:30616"/>
        <dbReference type="ChEBI" id="CHEBI:32551"/>
        <dbReference type="ChEBI" id="CHEBI:33019"/>
        <dbReference type="ChEBI" id="CHEBI:78442"/>
        <dbReference type="ChEBI" id="CHEBI:78529"/>
        <dbReference type="ChEBI" id="CHEBI:456215"/>
        <dbReference type="EC" id="6.1.1.6"/>
    </reaction>
</comment>
<dbReference type="GO" id="GO:0000049">
    <property type="term" value="F:tRNA binding"/>
    <property type="evidence" value="ECO:0007669"/>
    <property type="project" value="TreeGrafter"/>
</dbReference>
<evidence type="ECO:0000256" key="6">
    <source>
        <dbReference type="ARBA" id="ARBA00022741"/>
    </source>
</evidence>
<proteinExistence type="inferred from homology"/>
<dbReference type="AlphaFoldDB" id="A0A223V7Z8"/>
<keyword evidence="15" id="KW-1185">Reference proteome</keyword>
<keyword evidence="9 12" id="KW-0648">Protein biosynthesis</keyword>
<dbReference type="InterPro" id="IPR006195">
    <property type="entry name" value="aa-tRNA-synth_II"/>
</dbReference>
<dbReference type="Pfam" id="PF00152">
    <property type="entry name" value="tRNA-synt_2"/>
    <property type="match status" value="1"/>
</dbReference>
<dbReference type="GO" id="GO:0006430">
    <property type="term" value="P:lysyl-tRNA aminoacylation"/>
    <property type="evidence" value="ECO:0007669"/>
    <property type="project" value="UniProtKB-UniRule"/>
</dbReference>
<dbReference type="Pfam" id="PF01336">
    <property type="entry name" value="tRNA_anti-codon"/>
    <property type="match status" value="1"/>
</dbReference>
<dbReference type="PANTHER" id="PTHR42918">
    <property type="entry name" value="LYSYL-TRNA SYNTHETASE"/>
    <property type="match status" value="1"/>
</dbReference>
<keyword evidence="4 12" id="KW-0436">Ligase</keyword>
<dbReference type="PANTHER" id="PTHR42918:SF15">
    <property type="entry name" value="LYSINE--TRNA LIGASE, CHLOROPLASTIC_MITOCHONDRIAL"/>
    <property type="match status" value="1"/>
</dbReference>
<evidence type="ECO:0000256" key="9">
    <source>
        <dbReference type="ARBA" id="ARBA00022917"/>
    </source>
</evidence>
<dbReference type="HAMAP" id="MF_00252">
    <property type="entry name" value="Lys_tRNA_synth_class2"/>
    <property type="match status" value="1"/>
</dbReference>
<evidence type="ECO:0000256" key="13">
    <source>
        <dbReference type="RuleBase" id="RU000336"/>
    </source>
</evidence>
<evidence type="ECO:0000256" key="3">
    <source>
        <dbReference type="ARBA" id="ARBA00022490"/>
    </source>
</evidence>
<dbReference type="FunFam" id="3.30.930.10:FF:000238">
    <property type="entry name" value="Lysine--tRNA ligase"/>
    <property type="match status" value="1"/>
</dbReference>
<evidence type="ECO:0000256" key="7">
    <source>
        <dbReference type="ARBA" id="ARBA00022840"/>
    </source>
</evidence>
<dbReference type="InterPro" id="IPR018149">
    <property type="entry name" value="Lys-tRNA-synth_II_C"/>
</dbReference>
<comment type="similarity">
    <text evidence="2 12">Belongs to the class-II aminoacyl-tRNA synthetase family.</text>
</comment>
<name>A0A223V7Z8_9FLAO</name>
<dbReference type="FunFam" id="2.40.50.140:FF:000024">
    <property type="entry name" value="Lysine--tRNA ligase"/>
    <property type="match status" value="1"/>
</dbReference>
<dbReference type="InterPro" id="IPR044136">
    <property type="entry name" value="Lys-tRNA-ligase_II_N"/>
</dbReference>
<dbReference type="GO" id="GO:0005524">
    <property type="term" value="F:ATP binding"/>
    <property type="evidence" value="ECO:0007669"/>
    <property type="project" value="UniProtKB-UniRule"/>
</dbReference>
<evidence type="ECO:0000313" key="15">
    <source>
        <dbReference type="Proteomes" id="UP000215244"/>
    </source>
</evidence>
<dbReference type="Proteomes" id="UP000215244">
    <property type="component" value="Chromosome"/>
</dbReference>
<keyword evidence="5 12" id="KW-0479">Metal-binding</keyword>
<dbReference type="NCBIfam" id="TIGR00499">
    <property type="entry name" value="lysS_bact"/>
    <property type="match status" value="1"/>
</dbReference>
<evidence type="ECO:0000256" key="11">
    <source>
        <dbReference type="ARBA" id="ARBA00048573"/>
    </source>
</evidence>
<dbReference type="PRINTS" id="PR00982">
    <property type="entry name" value="TRNASYNTHLYS"/>
</dbReference>
<feature type="binding site" evidence="12">
    <location>
        <position position="414"/>
    </location>
    <ligand>
        <name>Mg(2+)</name>
        <dbReference type="ChEBI" id="CHEBI:18420"/>
        <label>1</label>
    </ligand>
</feature>
<keyword evidence="6 12" id="KW-0547">Nucleotide-binding</keyword>
<evidence type="ECO:0000256" key="8">
    <source>
        <dbReference type="ARBA" id="ARBA00022842"/>
    </source>
</evidence>
<dbReference type="InterPro" id="IPR002313">
    <property type="entry name" value="Lys-tRNA-ligase_II"/>
</dbReference>
<keyword evidence="10 12" id="KW-0030">Aminoacyl-tRNA synthetase</keyword>
<evidence type="ECO:0000256" key="1">
    <source>
        <dbReference type="ARBA" id="ARBA00004496"/>
    </source>
</evidence>
<dbReference type="RefSeq" id="WP_094997622.1">
    <property type="nucleotide sequence ID" value="NZ_BMJL01000001.1"/>
</dbReference>
<evidence type="ECO:0000256" key="2">
    <source>
        <dbReference type="ARBA" id="ARBA00008226"/>
    </source>
</evidence>
<dbReference type="SUPFAM" id="SSF50249">
    <property type="entry name" value="Nucleic acid-binding proteins"/>
    <property type="match status" value="1"/>
</dbReference>
<dbReference type="Gene3D" id="2.40.50.140">
    <property type="entry name" value="Nucleic acid-binding proteins"/>
    <property type="match status" value="1"/>
</dbReference>
<comment type="subcellular location">
    <subcellularLocation>
        <location evidence="1 12">Cytoplasm</location>
    </subcellularLocation>
</comment>
<dbReference type="GO" id="GO:0005829">
    <property type="term" value="C:cytosol"/>
    <property type="evidence" value="ECO:0007669"/>
    <property type="project" value="TreeGrafter"/>
</dbReference>
<evidence type="ECO:0000256" key="5">
    <source>
        <dbReference type="ARBA" id="ARBA00022723"/>
    </source>
</evidence>
<dbReference type="GO" id="GO:0000287">
    <property type="term" value="F:magnesium ion binding"/>
    <property type="evidence" value="ECO:0007669"/>
    <property type="project" value="UniProtKB-UniRule"/>
</dbReference>
<evidence type="ECO:0000256" key="12">
    <source>
        <dbReference type="HAMAP-Rule" id="MF_00252"/>
    </source>
</evidence>
<evidence type="ECO:0000313" key="14">
    <source>
        <dbReference type="EMBL" id="ASV31009.1"/>
    </source>
</evidence>
<reference evidence="14 15" key="1">
    <citation type="submission" date="2017-08" db="EMBL/GenBank/DDBJ databases">
        <title>The complete genome sequence of Maribacter sp. B1, isolated from deep-sea sediment.</title>
        <authorList>
            <person name="Wu Y.-H."/>
            <person name="Cheng H."/>
            <person name="Xu X.-W."/>
        </authorList>
    </citation>
    <scope>NUCLEOTIDE SEQUENCE [LARGE SCALE GENOMIC DNA]</scope>
    <source>
        <strain evidence="14 15">B1</strain>
    </source>
</reference>
<evidence type="ECO:0000256" key="4">
    <source>
        <dbReference type="ARBA" id="ARBA00022598"/>
    </source>
</evidence>
<dbReference type="InterPro" id="IPR004365">
    <property type="entry name" value="NA-bd_OB_tRNA"/>
</dbReference>
<dbReference type="PROSITE" id="PS50862">
    <property type="entry name" value="AA_TRNA_LIGASE_II"/>
    <property type="match status" value="1"/>
</dbReference>
<keyword evidence="8 12" id="KW-0460">Magnesium</keyword>
<dbReference type="InterPro" id="IPR012340">
    <property type="entry name" value="NA-bd_OB-fold"/>
</dbReference>
<dbReference type="GO" id="GO:0004824">
    <property type="term" value="F:lysine-tRNA ligase activity"/>
    <property type="evidence" value="ECO:0007669"/>
    <property type="project" value="UniProtKB-UniRule"/>
</dbReference>
<comment type="subunit">
    <text evidence="12">Homodimer.</text>
</comment>
<dbReference type="CDD" id="cd00775">
    <property type="entry name" value="LysRS_core"/>
    <property type="match status" value="1"/>
</dbReference>
<keyword evidence="3 12" id="KW-0963">Cytoplasm</keyword>
<dbReference type="KEGG" id="marb:CJ263_12720"/>
<evidence type="ECO:0000256" key="10">
    <source>
        <dbReference type="ARBA" id="ARBA00023146"/>
    </source>
</evidence>
<keyword evidence="7 12" id="KW-0067">ATP-binding</keyword>
<accession>A0A223V7Z8</accession>
<feature type="binding site" evidence="12">
    <location>
        <position position="414"/>
    </location>
    <ligand>
        <name>Mg(2+)</name>
        <dbReference type="ChEBI" id="CHEBI:18420"/>
        <label>2</label>
    </ligand>
</feature>
<dbReference type="EC" id="6.1.1.6" evidence="12"/>
<sequence length="563" mass="64625">MQLSEQEIIRREKLTKLRELGINPYPAELYPVDTTSKGIKKGYEEGKKVTLAGRLMSRRIQGKASFAEIQDSEGRIQVYFNRDEICPGENKTQYNEIYKKLLDIGDIIGVEGELFTTQVGEKTVMVKNFKMLSKALRPLPLPKQDAEGKVYDEFNDPELRYRQRYVDLVVNPKVKETFIKRTKITNSIREFYNSRGYLEVETPILQPIPGGAAARPFLTHHNALNIPLYLRIANELYLKRLIVGGFDGVYEFSKDFRNEGMDRTHNPEFTVMELYVAYKDYNWMMDTTEQLLEKVAMDANGTTKLKVGNNEIEFKAPYARVPILEAIKIHTGIDVSGMDEEELRDTAKKLGLEVDDTMGVGKLIDEIFGEKCEHHYIQPTFITDYPKEMSPLTKEHRNNPKLTERFELMVNGKELANAYSELNDPIDQRERFEEQLKLSEKGDDEAMFIDQDFLRALEYGMPPTSGIGIGIDRLVMLMTNNSSIQEVLFFPQMRPEKKPVQLTENEKVIFDILKKEKSMLLDALKSQTGLSNKAWDKGIKGLTSQKLAKVQKENDELLVALAE</sequence>
<dbReference type="Gene3D" id="3.30.930.10">
    <property type="entry name" value="Bira Bifunctional Protein, Domain 2"/>
    <property type="match status" value="1"/>
</dbReference>
<dbReference type="InterPro" id="IPR004364">
    <property type="entry name" value="Aa-tRNA-synt_II"/>
</dbReference>
<dbReference type="NCBIfam" id="NF001756">
    <property type="entry name" value="PRK00484.1"/>
    <property type="match status" value="1"/>
</dbReference>
<gene>
    <name evidence="12 14" type="primary">lysS</name>
    <name evidence="14" type="ORF">CJ263_12720</name>
</gene>
<dbReference type="EMBL" id="CP022957">
    <property type="protein sequence ID" value="ASV31009.1"/>
    <property type="molecule type" value="Genomic_DNA"/>
</dbReference>
<feature type="binding site" evidence="12">
    <location>
        <position position="407"/>
    </location>
    <ligand>
        <name>Mg(2+)</name>
        <dbReference type="ChEBI" id="CHEBI:18420"/>
        <label>1</label>
    </ligand>
</feature>
<dbReference type="SUPFAM" id="SSF55681">
    <property type="entry name" value="Class II aaRS and biotin synthetases"/>
    <property type="match status" value="1"/>
</dbReference>
<comment type="cofactor">
    <cofactor evidence="12 13">
        <name>Mg(2+)</name>
        <dbReference type="ChEBI" id="CHEBI:18420"/>
    </cofactor>
    <text evidence="12 13">Binds 3 Mg(2+) ions per subunit.</text>
</comment>
<dbReference type="OrthoDB" id="9801152at2"/>
<dbReference type="CDD" id="cd04322">
    <property type="entry name" value="LysRS_N"/>
    <property type="match status" value="1"/>
</dbReference>
<organism evidence="14 15">
    <name type="scientific">Maribacter cobaltidurans</name>
    <dbReference type="NCBI Taxonomy" id="1178778"/>
    <lineage>
        <taxon>Bacteria</taxon>
        <taxon>Pseudomonadati</taxon>
        <taxon>Bacteroidota</taxon>
        <taxon>Flavobacteriia</taxon>
        <taxon>Flavobacteriales</taxon>
        <taxon>Flavobacteriaceae</taxon>
        <taxon>Maribacter</taxon>
    </lineage>
</organism>
<protein>
    <recommendedName>
        <fullName evidence="12">Lysine--tRNA ligase</fullName>
        <ecNumber evidence="12">6.1.1.6</ecNumber>
    </recommendedName>
    <alternativeName>
        <fullName evidence="12">Lysyl-tRNA synthetase</fullName>
        <shortName evidence="12">LysRS</shortName>
    </alternativeName>
</protein>